<feature type="compositionally biased region" description="Low complexity" evidence="1">
    <location>
        <begin position="118"/>
        <end position="132"/>
    </location>
</feature>
<name>A0A7J7LG08_9MAGN</name>
<feature type="region of interest" description="Disordered" evidence="1">
    <location>
        <begin position="89"/>
        <end position="132"/>
    </location>
</feature>
<protein>
    <submittedName>
        <fullName evidence="2">Uncharacterized protein</fullName>
    </submittedName>
</protein>
<accession>A0A7J7LG08</accession>
<keyword evidence="3" id="KW-1185">Reference proteome</keyword>
<dbReference type="AlphaFoldDB" id="A0A7J7LG08"/>
<evidence type="ECO:0000313" key="3">
    <source>
        <dbReference type="Proteomes" id="UP000541444"/>
    </source>
</evidence>
<gene>
    <name evidence="2" type="ORF">GIB67_023747</name>
</gene>
<reference evidence="2 3" key="1">
    <citation type="journal article" date="2020" name="IScience">
        <title>Genome Sequencing of the Endangered Kingdonia uniflora (Circaeasteraceae, Ranunculales) Reveals Potential Mechanisms of Evolutionary Specialization.</title>
        <authorList>
            <person name="Sun Y."/>
            <person name="Deng T."/>
            <person name="Zhang A."/>
            <person name="Moore M.J."/>
            <person name="Landis J.B."/>
            <person name="Lin N."/>
            <person name="Zhang H."/>
            <person name="Zhang X."/>
            <person name="Huang J."/>
            <person name="Zhang X."/>
            <person name="Sun H."/>
            <person name="Wang H."/>
        </authorList>
    </citation>
    <scope>NUCLEOTIDE SEQUENCE [LARGE SCALE GENOMIC DNA]</scope>
    <source>
        <strain evidence="2">TB1705</strain>
        <tissue evidence="2">Leaf</tissue>
    </source>
</reference>
<sequence>PPPPPPVIYPSYGYTAYTPNYGYPQTLYNPHVQQQYYPQLYGTSASTVGSPYYYGYSLQTSSGTYSVPQAHGIRGPTYLHYTAQGEGSFTTFSQPAGPAPTWRPVQLTTDSQAPRQISSNGVEVNSSESEET</sequence>
<feature type="compositionally biased region" description="Polar residues" evidence="1">
    <location>
        <begin position="106"/>
        <end position="117"/>
    </location>
</feature>
<organism evidence="2 3">
    <name type="scientific">Kingdonia uniflora</name>
    <dbReference type="NCBI Taxonomy" id="39325"/>
    <lineage>
        <taxon>Eukaryota</taxon>
        <taxon>Viridiplantae</taxon>
        <taxon>Streptophyta</taxon>
        <taxon>Embryophyta</taxon>
        <taxon>Tracheophyta</taxon>
        <taxon>Spermatophyta</taxon>
        <taxon>Magnoliopsida</taxon>
        <taxon>Ranunculales</taxon>
        <taxon>Circaeasteraceae</taxon>
        <taxon>Kingdonia</taxon>
    </lineage>
</organism>
<dbReference type="EMBL" id="JACGCM010002301">
    <property type="protein sequence ID" value="KAF6141575.1"/>
    <property type="molecule type" value="Genomic_DNA"/>
</dbReference>
<dbReference type="Proteomes" id="UP000541444">
    <property type="component" value="Unassembled WGS sequence"/>
</dbReference>
<evidence type="ECO:0000256" key="1">
    <source>
        <dbReference type="SAM" id="MobiDB-lite"/>
    </source>
</evidence>
<comment type="caution">
    <text evidence="2">The sequence shown here is derived from an EMBL/GenBank/DDBJ whole genome shotgun (WGS) entry which is preliminary data.</text>
</comment>
<proteinExistence type="predicted"/>
<dbReference type="OrthoDB" id="439808at2759"/>
<evidence type="ECO:0000313" key="2">
    <source>
        <dbReference type="EMBL" id="KAF6141575.1"/>
    </source>
</evidence>
<feature type="non-terminal residue" evidence="2">
    <location>
        <position position="132"/>
    </location>
</feature>